<dbReference type="EMBL" id="QAOQ01000007">
    <property type="protein sequence ID" value="PTQ94176.1"/>
    <property type="molecule type" value="Genomic_DNA"/>
</dbReference>
<dbReference type="SUPFAM" id="SSF52266">
    <property type="entry name" value="SGNH hydrolase"/>
    <property type="match status" value="1"/>
</dbReference>
<feature type="signal peptide" evidence="1">
    <location>
        <begin position="1"/>
        <end position="26"/>
    </location>
</feature>
<accession>A0A2T5J6U8</accession>
<dbReference type="InterPro" id="IPR052762">
    <property type="entry name" value="PCW_deacetylase/CE"/>
</dbReference>
<dbReference type="Pfam" id="PF17996">
    <property type="entry name" value="CE2_N"/>
    <property type="match status" value="1"/>
</dbReference>
<evidence type="ECO:0000313" key="4">
    <source>
        <dbReference type="EMBL" id="PTQ94176.1"/>
    </source>
</evidence>
<proteinExistence type="predicted"/>
<reference evidence="4 5" key="1">
    <citation type="submission" date="2018-04" db="EMBL/GenBank/DDBJ databases">
        <title>Genomic Encyclopedia of Archaeal and Bacterial Type Strains, Phase II (KMG-II): from individual species to whole genera.</title>
        <authorList>
            <person name="Goeker M."/>
        </authorList>
    </citation>
    <scope>NUCLEOTIDE SEQUENCE [LARGE SCALE GENOMIC DNA]</scope>
    <source>
        <strain evidence="4 5">DSM 26809</strain>
    </source>
</reference>
<dbReference type="InterPro" id="IPR037461">
    <property type="entry name" value="CtCE2-like_dom"/>
</dbReference>
<gene>
    <name evidence="4" type="ORF">C8P68_107242</name>
</gene>
<dbReference type="PANTHER" id="PTHR37834:SF2">
    <property type="entry name" value="ESTERASE, SGNH HYDROLASE-TYPE"/>
    <property type="match status" value="1"/>
</dbReference>
<feature type="domain" description="Carbohydrate esterase 2 N-terminal" evidence="3">
    <location>
        <begin position="39"/>
        <end position="145"/>
    </location>
</feature>
<evidence type="ECO:0000256" key="1">
    <source>
        <dbReference type="SAM" id="SignalP"/>
    </source>
</evidence>
<keyword evidence="4" id="KW-0378">Hydrolase</keyword>
<dbReference type="InterPro" id="IPR013830">
    <property type="entry name" value="SGNH_hydro"/>
</dbReference>
<dbReference type="InterPro" id="IPR040794">
    <property type="entry name" value="CE2_N"/>
</dbReference>
<sequence>MSMKRIFKPSLIALFFFSVWCSNSSAQLIVKPGDPHLSYIGRIAKSLDSVAFFWPGSTLKMNFTGDAVDVTMRSTREAGYFYAIIDNDAASAFKFKVDSNRAEINVAHGLAAGSHSLEIYKLSNNTSKNILYGLRIGGKAKLLSPTALPIRKIEFYGNSITAGHGVDVPPGQKESGTAEFYNNYYTYAALTARHFGAQYSFIARGGIGVMVSWFPEIMPEIFDRLDPFDSKSKWDFNKYTPDVVVINLFQNDSWLVKLPEHEQFKARFGKKAPTDEFIVDAYQKFVNSIRNKYPKAFIICALGSMDATAPGSKWPGYIEKAVKNINDPKISSLIFPYKNTGGHPNKKEQRSMADQLISFIDQHVKW</sequence>
<dbReference type="CDD" id="cd01831">
    <property type="entry name" value="Endoglucanase_E_like"/>
    <property type="match status" value="1"/>
</dbReference>
<organism evidence="4 5">
    <name type="scientific">Mucilaginibacter yixingensis</name>
    <dbReference type="NCBI Taxonomy" id="1295612"/>
    <lineage>
        <taxon>Bacteria</taxon>
        <taxon>Pseudomonadati</taxon>
        <taxon>Bacteroidota</taxon>
        <taxon>Sphingobacteriia</taxon>
        <taxon>Sphingobacteriales</taxon>
        <taxon>Sphingobacteriaceae</taxon>
        <taxon>Mucilaginibacter</taxon>
    </lineage>
</organism>
<comment type="caution">
    <text evidence="4">The sequence shown here is derived from an EMBL/GenBank/DDBJ whole genome shotgun (WGS) entry which is preliminary data.</text>
</comment>
<keyword evidence="5" id="KW-1185">Reference proteome</keyword>
<feature type="chain" id="PRO_5015489283" evidence="1">
    <location>
        <begin position="27"/>
        <end position="366"/>
    </location>
</feature>
<dbReference type="Pfam" id="PF13472">
    <property type="entry name" value="Lipase_GDSL_2"/>
    <property type="match status" value="1"/>
</dbReference>
<dbReference type="GO" id="GO:0052689">
    <property type="term" value="F:carboxylic ester hydrolase activity"/>
    <property type="evidence" value="ECO:0007669"/>
    <property type="project" value="InterPro"/>
</dbReference>
<dbReference type="Gene3D" id="3.40.50.1110">
    <property type="entry name" value="SGNH hydrolase"/>
    <property type="match status" value="1"/>
</dbReference>
<protein>
    <submittedName>
        <fullName evidence="4">GDSL-like lipase/acylhydrolase family protein</fullName>
    </submittedName>
</protein>
<dbReference type="Proteomes" id="UP000244168">
    <property type="component" value="Unassembled WGS sequence"/>
</dbReference>
<name>A0A2T5J6U8_9SPHI</name>
<evidence type="ECO:0000313" key="5">
    <source>
        <dbReference type="Proteomes" id="UP000244168"/>
    </source>
</evidence>
<feature type="domain" description="SGNH hydrolase-type esterase" evidence="2">
    <location>
        <begin position="155"/>
        <end position="326"/>
    </location>
</feature>
<dbReference type="Gene3D" id="2.60.120.260">
    <property type="entry name" value="Galactose-binding domain-like"/>
    <property type="match status" value="1"/>
</dbReference>
<dbReference type="OrthoDB" id="9801375at2"/>
<evidence type="ECO:0000259" key="3">
    <source>
        <dbReference type="Pfam" id="PF17996"/>
    </source>
</evidence>
<dbReference type="AlphaFoldDB" id="A0A2T5J6U8"/>
<evidence type="ECO:0000259" key="2">
    <source>
        <dbReference type="Pfam" id="PF13472"/>
    </source>
</evidence>
<dbReference type="InterPro" id="IPR036514">
    <property type="entry name" value="SGNH_hydro_sf"/>
</dbReference>
<keyword evidence="1" id="KW-0732">Signal</keyword>
<dbReference type="PANTHER" id="PTHR37834">
    <property type="entry name" value="GDSL-LIKE LIPASE/ACYLHYDROLASE DOMAIN PROTEIN (AFU_ORTHOLOGUE AFUA_2G00620)"/>
    <property type="match status" value="1"/>
</dbReference>